<dbReference type="EMBL" id="SRRH01000335">
    <property type="protein sequence ID" value="KAG6290904.1"/>
    <property type="molecule type" value="Genomic_DNA"/>
</dbReference>
<dbReference type="InterPro" id="IPR025331">
    <property type="entry name" value="TNT"/>
</dbReference>
<protein>
    <recommendedName>
        <fullName evidence="2">TNT domain-containing protein</fullName>
    </recommendedName>
</protein>
<evidence type="ECO:0000256" key="1">
    <source>
        <dbReference type="SAM" id="SignalP"/>
    </source>
</evidence>
<dbReference type="AlphaFoldDB" id="A0A9P7QI96"/>
<dbReference type="PANTHER" id="PTHR42059:SF1">
    <property type="entry name" value="TNT DOMAIN-CONTAINING PROTEIN"/>
    <property type="match status" value="1"/>
</dbReference>
<proteinExistence type="predicted"/>
<reference evidence="3 4" key="1">
    <citation type="journal article" date="2020" name="bioRxiv">
        <title>Whole genome comparisons of ergot fungi reveals the divergence and evolution of species within the genus Claviceps are the result of varying mechanisms driving genome evolution and host range expansion.</title>
        <authorList>
            <person name="Wyka S.A."/>
            <person name="Mondo S.J."/>
            <person name="Liu M."/>
            <person name="Dettman J."/>
            <person name="Nalam V."/>
            <person name="Broders K.D."/>
        </authorList>
    </citation>
    <scope>NUCLEOTIDE SEQUENCE [LARGE SCALE GENOMIC DNA]</scope>
    <source>
        <strain evidence="3 4">Clav52</strain>
    </source>
</reference>
<feature type="chain" id="PRO_5040226769" description="TNT domain-containing protein" evidence="1">
    <location>
        <begin position="23"/>
        <end position="264"/>
    </location>
</feature>
<dbReference type="Pfam" id="PF14021">
    <property type="entry name" value="TNT"/>
    <property type="match status" value="1"/>
</dbReference>
<dbReference type="PANTHER" id="PTHR42059">
    <property type="entry name" value="TNT DOMAIN-CONTAINING PROTEIN"/>
    <property type="match status" value="1"/>
</dbReference>
<accession>A0A9P7QI96</accession>
<keyword evidence="1" id="KW-0732">Signal</keyword>
<comment type="caution">
    <text evidence="3">The sequence shown here is derived from an EMBL/GenBank/DDBJ whole genome shotgun (WGS) entry which is preliminary data.</text>
</comment>
<evidence type="ECO:0000259" key="2">
    <source>
        <dbReference type="Pfam" id="PF14021"/>
    </source>
</evidence>
<name>A0A9P7QI96_9HYPO</name>
<dbReference type="GO" id="GO:0050135">
    <property type="term" value="F:NADP+ nucleosidase activity"/>
    <property type="evidence" value="ECO:0007669"/>
    <property type="project" value="InterPro"/>
</dbReference>
<feature type="domain" description="TNT" evidence="2">
    <location>
        <begin position="117"/>
        <end position="213"/>
    </location>
</feature>
<gene>
    <name evidence="3" type="ORF">E4U09_004195</name>
</gene>
<dbReference type="InterPro" id="IPR053024">
    <property type="entry name" value="Fungal_surface_NADase"/>
</dbReference>
<keyword evidence="4" id="KW-1185">Reference proteome</keyword>
<dbReference type="Proteomes" id="UP000707071">
    <property type="component" value="Unassembled WGS sequence"/>
</dbReference>
<feature type="signal peptide" evidence="1">
    <location>
        <begin position="1"/>
        <end position="22"/>
    </location>
</feature>
<organism evidence="3 4">
    <name type="scientific">Claviceps aff. purpurea</name>
    <dbReference type="NCBI Taxonomy" id="1967640"/>
    <lineage>
        <taxon>Eukaryota</taxon>
        <taxon>Fungi</taxon>
        <taxon>Dikarya</taxon>
        <taxon>Ascomycota</taxon>
        <taxon>Pezizomycotina</taxon>
        <taxon>Sordariomycetes</taxon>
        <taxon>Hypocreomycetidae</taxon>
        <taxon>Hypocreales</taxon>
        <taxon>Clavicipitaceae</taxon>
        <taxon>Claviceps</taxon>
    </lineage>
</organism>
<sequence length="264" mass="28908">MMIVSVLGVYLSLWALTANAVAIAPLPSGCDCAGTAFNSSLAKEVFCGDPRLGPIDYQSHDSKAIVPITRTWHRLGRLCPGEFLKRWTNKDGRFIYPIEDGFQLDSHKHAIKQTAVLCPGTLVDRFGGEQGSFLAPAGMRYEARSIPPSNLVTVTGRKEPNSSPFNYHVYMVLKPMQVTAGCIAPWFEQPGLGVQYLINGSVTAAIQEGFLRKFDGQKSALLARERRQACGTCKPTSLSCPGYQDNFDLLAGGMRPTGLQRLFY</sequence>
<evidence type="ECO:0000313" key="4">
    <source>
        <dbReference type="Proteomes" id="UP000707071"/>
    </source>
</evidence>
<evidence type="ECO:0000313" key="3">
    <source>
        <dbReference type="EMBL" id="KAG6290904.1"/>
    </source>
</evidence>